<evidence type="ECO:0000256" key="1">
    <source>
        <dbReference type="ARBA" id="ARBA00000085"/>
    </source>
</evidence>
<dbReference type="Gene3D" id="3.30.565.10">
    <property type="entry name" value="Histidine kinase-like ATPase, C-terminal domain"/>
    <property type="match status" value="1"/>
</dbReference>
<dbReference type="SUPFAM" id="SSF55785">
    <property type="entry name" value="PYP-like sensor domain (PAS domain)"/>
    <property type="match status" value="5"/>
</dbReference>
<proteinExistence type="predicted"/>
<dbReference type="Pfam" id="PF02518">
    <property type="entry name" value="HATPase_c"/>
    <property type="match status" value="1"/>
</dbReference>
<evidence type="ECO:0000256" key="4">
    <source>
        <dbReference type="ARBA" id="ARBA00022679"/>
    </source>
</evidence>
<protein>
    <recommendedName>
        <fullName evidence="2">histidine kinase</fullName>
        <ecNumber evidence="2">2.7.13.3</ecNumber>
    </recommendedName>
</protein>
<dbReference type="GO" id="GO:0005524">
    <property type="term" value="F:ATP binding"/>
    <property type="evidence" value="ECO:0007669"/>
    <property type="project" value="UniProtKB-KW"/>
</dbReference>
<keyword evidence="4" id="KW-0808">Transferase</keyword>
<dbReference type="NCBIfam" id="TIGR00229">
    <property type="entry name" value="sensory_box"/>
    <property type="match status" value="3"/>
</dbReference>
<dbReference type="Gene3D" id="1.20.5.1930">
    <property type="match status" value="1"/>
</dbReference>
<dbReference type="InterPro" id="IPR011712">
    <property type="entry name" value="Sig_transdc_His_kin_sub3_dim/P"/>
</dbReference>
<dbReference type="InterPro" id="IPR013655">
    <property type="entry name" value="PAS_fold_3"/>
</dbReference>
<evidence type="ECO:0000256" key="7">
    <source>
        <dbReference type="ARBA" id="ARBA00022840"/>
    </source>
</evidence>
<dbReference type="InterPro" id="IPR013656">
    <property type="entry name" value="PAS_4"/>
</dbReference>
<dbReference type="InterPro" id="IPR000014">
    <property type="entry name" value="PAS"/>
</dbReference>
<comment type="caution">
    <text evidence="11">The sequence shown here is derived from an EMBL/GenBank/DDBJ whole genome shotgun (WGS) entry which is preliminary data.</text>
</comment>
<dbReference type="CDD" id="cd00130">
    <property type="entry name" value="PAS"/>
    <property type="match status" value="2"/>
</dbReference>
<dbReference type="Proteomes" id="UP000326903">
    <property type="component" value="Unassembled WGS sequence"/>
</dbReference>
<evidence type="ECO:0000259" key="10">
    <source>
        <dbReference type="PROSITE" id="PS50113"/>
    </source>
</evidence>
<dbReference type="SMART" id="SM00091">
    <property type="entry name" value="PAS"/>
    <property type="match status" value="5"/>
</dbReference>
<gene>
    <name evidence="11" type="ORF">FW778_02205</name>
</gene>
<evidence type="ECO:0000256" key="8">
    <source>
        <dbReference type="ARBA" id="ARBA00023012"/>
    </source>
</evidence>
<name>A0A5J5IM02_9BACT</name>
<evidence type="ECO:0000256" key="5">
    <source>
        <dbReference type="ARBA" id="ARBA00022741"/>
    </source>
</evidence>
<dbReference type="Pfam" id="PF08448">
    <property type="entry name" value="PAS_4"/>
    <property type="match status" value="2"/>
</dbReference>
<feature type="domain" description="PAC" evidence="10">
    <location>
        <begin position="585"/>
        <end position="637"/>
    </location>
</feature>
<dbReference type="Pfam" id="PF07730">
    <property type="entry name" value="HisKA_3"/>
    <property type="match status" value="1"/>
</dbReference>
<dbReference type="PANTHER" id="PTHR24421">
    <property type="entry name" value="NITRATE/NITRITE SENSOR PROTEIN NARX-RELATED"/>
    <property type="match status" value="1"/>
</dbReference>
<feature type="domain" description="PAC" evidence="10">
    <location>
        <begin position="199"/>
        <end position="251"/>
    </location>
</feature>
<dbReference type="SMART" id="SM00086">
    <property type="entry name" value="PAC"/>
    <property type="match status" value="3"/>
</dbReference>
<dbReference type="EMBL" id="VYQF01000001">
    <property type="protein sequence ID" value="KAA9040874.1"/>
    <property type="molecule type" value="Genomic_DNA"/>
</dbReference>
<feature type="domain" description="Histidine kinase" evidence="9">
    <location>
        <begin position="660"/>
        <end position="850"/>
    </location>
</feature>
<dbReference type="GO" id="GO:0000155">
    <property type="term" value="F:phosphorelay sensor kinase activity"/>
    <property type="evidence" value="ECO:0007669"/>
    <property type="project" value="InterPro"/>
</dbReference>
<evidence type="ECO:0000259" key="9">
    <source>
        <dbReference type="PROSITE" id="PS50109"/>
    </source>
</evidence>
<keyword evidence="8" id="KW-0902">Two-component regulatory system</keyword>
<dbReference type="GO" id="GO:0016020">
    <property type="term" value="C:membrane"/>
    <property type="evidence" value="ECO:0007669"/>
    <property type="project" value="InterPro"/>
</dbReference>
<feature type="domain" description="PAC" evidence="10">
    <location>
        <begin position="76"/>
        <end position="129"/>
    </location>
</feature>
<dbReference type="InterPro" id="IPR003594">
    <property type="entry name" value="HATPase_dom"/>
</dbReference>
<keyword evidence="7" id="KW-0067">ATP-binding</keyword>
<accession>A0A5J5IM02</accession>
<keyword evidence="5" id="KW-0547">Nucleotide-binding</keyword>
<evidence type="ECO:0000256" key="2">
    <source>
        <dbReference type="ARBA" id="ARBA00012438"/>
    </source>
</evidence>
<evidence type="ECO:0000256" key="3">
    <source>
        <dbReference type="ARBA" id="ARBA00022553"/>
    </source>
</evidence>
<dbReference type="AlphaFoldDB" id="A0A5J5IM02"/>
<dbReference type="RefSeq" id="WP_150412962.1">
    <property type="nucleotide sequence ID" value="NZ_VYQF01000001.1"/>
</dbReference>
<dbReference type="Gene3D" id="3.30.450.20">
    <property type="entry name" value="PAS domain"/>
    <property type="match status" value="5"/>
</dbReference>
<dbReference type="PROSITE" id="PS50113">
    <property type="entry name" value="PAC"/>
    <property type="match status" value="3"/>
</dbReference>
<organism evidence="11 12">
    <name type="scientific">Ginsengibacter hankyongi</name>
    <dbReference type="NCBI Taxonomy" id="2607284"/>
    <lineage>
        <taxon>Bacteria</taxon>
        <taxon>Pseudomonadati</taxon>
        <taxon>Bacteroidota</taxon>
        <taxon>Chitinophagia</taxon>
        <taxon>Chitinophagales</taxon>
        <taxon>Chitinophagaceae</taxon>
        <taxon>Ginsengibacter</taxon>
    </lineage>
</organism>
<dbReference type="PANTHER" id="PTHR24421:SF10">
    <property type="entry name" value="NITRATE_NITRITE SENSOR PROTEIN NARQ"/>
    <property type="match status" value="1"/>
</dbReference>
<evidence type="ECO:0000313" key="12">
    <source>
        <dbReference type="Proteomes" id="UP000326903"/>
    </source>
</evidence>
<dbReference type="InterPro" id="IPR000700">
    <property type="entry name" value="PAS-assoc_C"/>
</dbReference>
<keyword evidence="3" id="KW-0597">Phosphoprotein</keyword>
<sequence>MTSFIADASHLENSTEFLWGLTDTEFRFVHTNRLFQKQFGLEDDRWKGRLLHDVVQSFQIEKFLHANNECINNPGKTISIEIQTTTATNENWFRWEVSAIVNNQNNVTGIRLLGTDITKQKKAEQILLQQALLLDNIPVAIISTDENFCIKSWNLKAEMMFQLRHEKENNNVLHEIRQINFINDSEINFKSSITNAGFWNGEMVIENNNRSKFHLITMVNAIKDKAGKTTGFAAAGRDITKENEIKNTFAAGPNNPRPELIKEQKQFNTFMEYAPALAWMNDEDGILQYMNTSFKDTFHLSENNIGKKIYDYYPESIKPDCIASDKEALAKNTCIQNFEENLNGNDEKISYQVYKFPVGEHNNKRLVGGLAFNITGQINDRMEIIKERSQFQSFMENAPLLAWITDAEGVLLYMNTRFKSSYCYTDEYLNKKIGSIKPITDREKALLPHNDVIIKNKSIELFQEWTDENKKARTYKTFKFPIEDVEGNYLEGGQSIEITAELLAQSALKKSNELFEYAGKATRDVIWDWDLKENKIRRTGGYKNLYGYEMTDLYEPHTYEKIHKEDITRVLRIVEEAFKRNDSRWHIEYRYLCSDGSYKIVIDQAYIIRNKNGKAVRVIGSMQDVTEERNLQQQVLITEKQKKKDVVDAVIAAQEKERNELSAELHDNVNQLLAASILYLKTAQKQEVIKENLITQSLDYVQKAVDELRGISRNLTPSELKMNGLGAALKVFAEKLHIPKSFEVKLVIGELNENKISQPLKLAVYRIVQEVINNILKHANATNVAIHVCETGNNLKLTVTDNGKGVDLSAIKKGLGIINIYNRTENFGGSAEIISSPGKGCTWNVVIPLI</sequence>
<dbReference type="EC" id="2.7.13.3" evidence="2"/>
<keyword evidence="12" id="KW-1185">Reference proteome</keyword>
<dbReference type="GO" id="GO:0046983">
    <property type="term" value="F:protein dimerization activity"/>
    <property type="evidence" value="ECO:0007669"/>
    <property type="project" value="InterPro"/>
</dbReference>
<evidence type="ECO:0000313" key="11">
    <source>
        <dbReference type="EMBL" id="KAA9040874.1"/>
    </source>
</evidence>
<comment type="catalytic activity">
    <reaction evidence="1">
        <text>ATP + protein L-histidine = ADP + protein N-phospho-L-histidine.</text>
        <dbReference type="EC" id="2.7.13.3"/>
    </reaction>
</comment>
<dbReference type="Pfam" id="PF08447">
    <property type="entry name" value="PAS_3"/>
    <property type="match status" value="1"/>
</dbReference>
<evidence type="ECO:0000256" key="6">
    <source>
        <dbReference type="ARBA" id="ARBA00022777"/>
    </source>
</evidence>
<dbReference type="SUPFAM" id="SSF55874">
    <property type="entry name" value="ATPase domain of HSP90 chaperone/DNA topoisomerase II/histidine kinase"/>
    <property type="match status" value="1"/>
</dbReference>
<keyword evidence="6" id="KW-0418">Kinase</keyword>
<dbReference type="InterPro" id="IPR001610">
    <property type="entry name" value="PAC"/>
</dbReference>
<dbReference type="InterPro" id="IPR050482">
    <property type="entry name" value="Sensor_HK_TwoCompSys"/>
</dbReference>
<dbReference type="InterPro" id="IPR005467">
    <property type="entry name" value="His_kinase_dom"/>
</dbReference>
<dbReference type="CDD" id="cd16917">
    <property type="entry name" value="HATPase_UhpB-NarQ-NarX-like"/>
    <property type="match status" value="1"/>
</dbReference>
<dbReference type="InterPro" id="IPR036890">
    <property type="entry name" value="HATPase_C_sf"/>
</dbReference>
<dbReference type="Pfam" id="PF13426">
    <property type="entry name" value="PAS_9"/>
    <property type="match status" value="1"/>
</dbReference>
<dbReference type="InterPro" id="IPR035965">
    <property type="entry name" value="PAS-like_dom_sf"/>
</dbReference>
<reference evidence="11 12" key="1">
    <citation type="submission" date="2019-09" db="EMBL/GenBank/DDBJ databases">
        <title>Draft genome sequence of Ginsengibacter sp. BR5-29.</title>
        <authorList>
            <person name="Im W.-T."/>
        </authorList>
    </citation>
    <scope>NUCLEOTIDE SEQUENCE [LARGE SCALE GENOMIC DNA]</scope>
    <source>
        <strain evidence="11 12">BR5-29</strain>
    </source>
</reference>
<dbReference type="PROSITE" id="PS50109">
    <property type="entry name" value="HIS_KIN"/>
    <property type="match status" value="1"/>
</dbReference>